<dbReference type="InterPro" id="IPR003094">
    <property type="entry name" value="6Pfruct_kin"/>
</dbReference>
<dbReference type="Pfam" id="PF00300">
    <property type="entry name" value="His_Phos_1"/>
    <property type="match status" value="1"/>
</dbReference>
<evidence type="ECO:0000313" key="5">
    <source>
        <dbReference type="EMBL" id="GMM44901.1"/>
    </source>
</evidence>
<dbReference type="GO" id="GO:0006000">
    <property type="term" value="P:fructose metabolic process"/>
    <property type="evidence" value="ECO:0007669"/>
    <property type="project" value="InterPro"/>
</dbReference>
<dbReference type="InterPro" id="IPR013079">
    <property type="entry name" value="6Phosfructo_kin"/>
</dbReference>
<feature type="region of interest" description="Disordered" evidence="3">
    <location>
        <begin position="622"/>
        <end position="664"/>
    </location>
</feature>
<dbReference type="CDD" id="cd07067">
    <property type="entry name" value="HP_PGM_like"/>
    <property type="match status" value="1"/>
</dbReference>
<evidence type="ECO:0000256" key="3">
    <source>
        <dbReference type="SAM" id="MobiDB-lite"/>
    </source>
</evidence>
<evidence type="ECO:0000256" key="1">
    <source>
        <dbReference type="ARBA" id="ARBA00022741"/>
    </source>
</evidence>
<dbReference type="SUPFAM" id="SSF52540">
    <property type="entry name" value="P-loop containing nucleoside triphosphate hydrolases"/>
    <property type="match status" value="1"/>
</dbReference>
<dbReference type="GO" id="GO:0003873">
    <property type="term" value="F:6-phosphofructo-2-kinase activity"/>
    <property type="evidence" value="ECO:0007669"/>
    <property type="project" value="InterPro"/>
</dbReference>
<feature type="region of interest" description="Disordered" evidence="3">
    <location>
        <begin position="101"/>
        <end position="127"/>
    </location>
</feature>
<keyword evidence="1" id="KW-0547">Nucleotide-binding</keyword>
<dbReference type="Gene3D" id="3.40.50.300">
    <property type="entry name" value="P-loop containing nucleotide triphosphate hydrolases"/>
    <property type="match status" value="1"/>
</dbReference>
<dbReference type="InterPro" id="IPR013078">
    <property type="entry name" value="His_Pase_superF_clade-1"/>
</dbReference>
<feature type="compositionally biased region" description="Polar residues" evidence="3">
    <location>
        <begin position="108"/>
        <end position="121"/>
    </location>
</feature>
<proteinExistence type="predicted"/>
<dbReference type="Gene3D" id="3.40.50.1240">
    <property type="entry name" value="Phosphoglycerate mutase-like"/>
    <property type="match status" value="1"/>
</dbReference>
<feature type="domain" description="6-phosphofructo-2-kinase" evidence="4">
    <location>
        <begin position="39"/>
        <end position="308"/>
    </location>
</feature>
<evidence type="ECO:0000313" key="6">
    <source>
        <dbReference type="Proteomes" id="UP001378960"/>
    </source>
</evidence>
<name>A0AAV5R0V1_PICKL</name>
<feature type="region of interest" description="Disordered" evidence="3">
    <location>
        <begin position="813"/>
        <end position="851"/>
    </location>
</feature>
<comment type="caution">
    <text evidence="5">The sequence shown here is derived from an EMBL/GenBank/DDBJ whole genome shotgun (WGS) entry which is preliminary data.</text>
</comment>
<accession>A0AAV5R0V1</accession>
<dbReference type="InterPro" id="IPR027417">
    <property type="entry name" value="P-loop_NTPase"/>
</dbReference>
<organism evidence="5 6">
    <name type="scientific">Pichia kluyveri</name>
    <name type="common">Yeast</name>
    <dbReference type="NCBI Taxonomy" id="36015"/>
    <lineage>
        <taxon>Eukaryota</taxon>
        <taxon>Fungi</taxon>
        <taxon>Dikarya</taxon>
        <taxon>Ascomycota</taxon>
        <taxon>Saccharomycotina</taxon>
        <taxon>Pichiomycetes</taxon>
        <taxon>Pichiales</taxon>
        <taxon>Pichiaceae</taxon>
        <taxon>Pichia</taxon>
    </lineage>
</organism>
<feature type="compositionally biased region" description="Low complexity" evidence="3">
    <location>
        <begin position="379"/>
        <end position="403"/>
    </location>
</feature>
<dbReference type="GO" id="GO:0006003">
    <property type="term" value="P:fructose 2,6-bisphosphate metabolic process"/>
    <property type="evidence" value="ECO:0007669"/>
    <property type="project" value="InterPro"/>
</dbReference>
<feature type="region of interest" description="Disordered" evidence="3">
    <location>
        <begin position="683"/>
        <end position="706"/>
    </location>
</feature>
<feature type="compositionally biased region" description="Polar residues" evidence="3">
    <location>
        <begin position="815"/>
        <end position="827"/>
    </location>
</feature>
<dbReference type="PANTHER" id="PTHR10606">
    <property type="entry name" value="6-PHOSPHOFRUCTO-2-KINASE/FRUCTOSE-2,6-BISPHOSPHATASE"/>
    <property type="match status" value="1"/>
</dbReference>
<feature type="compositionally biased region" description="Polar residues" evidence="3">
    <location>
        <begin position="648"/>
        <end position="662"/>
    </location>
</feature>
<protein>
    <submittedName>
        <fullName evidence="5">6-phosphofructo-2-kinase</fullName>
    </submittedName>
</protein>
<gene>
    <name evidence="5" type="ORF">DAPK24_014760</name>
</gene>
<keyword evidence="2" id="KW-0067">ATP-binding</keyword>
<evidence type="ECO:0000259" key="4">
    <source>
        <dbReference type="Pfam" id="PF01591"/>
    </source>
</evidence>
<dbReference type="InterPro" id="IPR029033">
    <property type="entry name" value="His_PPase_superfam"/>
</dbReference>
<dbReference type="Proteomes" id="UP001378960">
    <property type="component" value="Unassembled WGS sequence"/>
</dbReference>
<dbReference type="Pfam" id="PF01591">
    <property type="entry name" value="6PF2K"/>
    <property type="match status" value="1"/>
</dbReference>
<sequence length="905" mass="102718">MSRRTSRSGITKPLIDNSRIQSSDMEISQSIASVIQSSNSASSNDDALKLVIVCVGLPARGKSYITKKLQRYLNWMQYNTKIFNVGNTRRQLNVYEPSKYPVQGPTIDHSTPMQTPNSSTSNIIPDNNNKNNINDPLHGHDANLFDHNNKKNFQLREQWAKETLNQLLDFLLSDDGNVGIFDATNTTHARRKWIVETINKRTKGLVKILFLESICTDTELIEKNIRLKLSGPDYKKMNPEKALQDFRNRLINYEKVYQTINESEEFENEKYDIQYVKIINAGKKVISFNISGYLSSQCVFFLLNFNLADRQIWLTANGESVFNVQNKLGGDSDLTRNGIQFAKALPKFIAKKQQEFKLKHYSKDFVNDTSSFKTDRRSSMSSNYSNTTTTSTVSTNNNNSNNNNIPPCAYSSSSNSKNFNIWTSTLNRTIETAHYFPRDDFYFKSFKILNDLGCGSYDSMSEDDFRYLHPTDYMESLQNKLSFRYPGLGGESYLDVISRLRPIIIELERLQDHVLIISHRVIIRVLLCYFMNLNKEMLTELDVQHNYVYCIEPKPYGLDLKIWHYDQVTDMFIEVDVAEIMKRKRKRGSVVLDDVERLRRLLLRHSLNYDFNDNLSIGGRSVSDNEFNYNTDTDTESETDSYTHGEPTRNNSMDLNKVQSPKNLCERSESQAYEFCRNSSTDLRALNSNNSNNSNKENDTHSQSLKNSVSGASIMSLNSSPSIASLTSLAGLSNSNMTNLPNIRKNLKGSSSDLRAQAVQGNIHSLTNFQMNNPNTELLTPAITLSRKNSLKHIKKPSIDWDIFDYNVETDDTSHPTVHSPLTNRVTSISSDSGSNIKSGNNSNPNSNTSLNFHTKIHRINSASSGASSNSEQSAVIDAEVDLILGNPSLMAKLKERMKAENIKL</sequence>
<dbReference type="EMBL" id="BTGB01000001">
    <property type="protein sequence ID" value="GMM44901.1"/>
    <property type="molecule type" value="Genomic_DNA"/>
</dbReference>
<dbReference type="SMART" id="SM00855">
    <property type="entry name" value="PGAM"/>
    <property type="match status" value="1"/>
</dbReference>
<feature type="compositionally biased region" description="Low complexity" evidence="3">
    <location>
        <begin position="828"/>
        <end position="851"/>
    </location>
</feature>
<feature type="region of interest" description="Disordered" evidence="3">
    <location>
        <begin position="377"/>
        <end position="403"/>
    </location>
</feature>
<evidence type="ECO:0000256" key="2">
    <source>
        <dbReference type="ARBA" id="ARBA00022840"/>
    </source>
</evidence>
<dbReference type="PANTHER" id="PTHR10606:SF32">
    <property type="entry name" value="6-PHOSPHOFRUCTO-2-KINASE 1"/>
    <property type="match status" value="1"/>
</dbReference>
<keyword evidence="6" id="KW-1185">Reference proteome</keyword>
<dbReference type="SUPFAM" id="SSF53254">
    <property type="entry name" value="Phosphoglycerate mutase-like"/>
    <property type="match status" value="1"/>
</dbReference>
<dbReference type="PRINTS" id="PR00991">
    <property type="entry name" value="6PFRUCTKNASE"/>
</dbReference>
<reference evidence="5 6" key="1">
    <citation type="journal article" date="2023" name="Elife">
        <title>Identification of key yeast species and microbe-microbe interactions impacting larval growth of Drosophila in the wild.</title>
        <authorList>
            <person name="Mure A."/>
            <person name="Sugiura Y."/>
            <person name="Maeda R."/>
            <person name="Honda K."/>
            <person name="Sakurai N."/>
            <person name="Takahashi Y."/>
            <person name="Watada M."/>
            <person name="Katoh T."/>
            <person name="Gotoh A."/>
            <person name="Gotoh Y."/>
            <person name="Taniguchi I."/>
            <person name="Nakamura K."/>
            <person name="Hayashi T."/>
            <person name="Katayama T."/>
            <person name="Uemura T."/>
            <person name="Hattori Y."/>
        </authorList>
    </citation>
    <scope>NUCLEOTIDE SEQUENCE [LARGE SCALE GENOMIC DNA]</scope>
    <source>
        <strain evidence="5 6">PK-24</strain>
    </source>
</reference>
<dbReference type="GO" id="GO:0005829">
    <property type="term" value="C:cytosol"/>
    <property type="evidence" value="ECO:0007669"/>
    <property type="project" value="TreeGrafter"/>
</dbReference>
<dbReference type="GO" id="GO:0005524">
    <property type="term" value="F:ATP binding"/>
    <property type="evidence" value="ECO:0007669"/>
    <property type="project" value="UniProtKB-KW"/>
</dbReference>
<dbReference type="AlphaFoldDB" id="A0AAV5R0V1"/>